<dbReference type="Pfam" id="PF03087">
    <property type="entry name" value="BPS1"/>
    <property type="match status" value="1"/>
</dbReference>
<proteinExistence type="predicted"/>
<dbReference type="GO" id="GO:0048364">
    <property type="term" value="P:root development"/>
    <property type="evidence" value="ECO:0007669"/>
    <property type="project" value="InterPro"/>
</dbReference>
<name>A0A2N9J684_FAGSY</name>
<dbReference type="GO" id="GO:0048367">
    <property type="term" value="P:shoot system development"/>
    <property type="evidence" value="ECO:0007669"/>
    <property type="project" value="InterPro"/>
</dbReference>
<dbReference type="AlphaFoldDB" id="A0A2N9J684"/>
<sequence>MAFHPDGEAMKPVAILAAVKLPFTQQDLAQEQHKTWVDEFLGGSLRLLDVCGIAKDALFQTKECTHELQSIMRRKRGCEIELTREVGKYLTSRKVVKKAIHKTLKGMVSKGTNRSHVTLSMVSMLREVEVVTLSILESLLSFIAGPKLRLKSSSWSFVSMLVHPKRVASEDAETDTNELEKVNAALQSLMSHKRSRSDYIMHVENMKNWLEESESSIHDLDEMLECLFRHLIKTRVSLLNIFNH</sequence>
<dbReference type="EMBL" id="OIVN01006389">
    <property type="protein sequence ID" value="SPD32114.1"/>
    <property type="molecule type" value="Genomic_DNA"/>
</dbReference>
<evidence type="ECO:0000313" key="1">
    <source>
        <dbReference type="EMBL" id="SPD32114.1"/>
    </source>
</evidence>
<dbReference type="InterPro" id="IPR004320">
    <property type="entry name" value="BPS1_pln"/>
</dbReference>
<organism evidence="1">
    <name type="scientific">Fagus sylvatica</name>
    <name type="common">Beechnut</name>
    <dbReference type="NCBI Taxonomy" id="28930"/>
    <lineage>
        <taxon>Eukaryota</taxon>
        <taxon>Viridiplantae</taxon>
        <taxon>Streptophyta</taxon>
        <taxon>Embryophyta</taxon>
        <taxon>Tracheophyta</taxon>
        <taxon>Spermatophyta</taxon>
        <taxon>Magnoliopsida</taxon>
        <taxon>eudicotyledons</taxon>
        <taxon>Gunneridae</taxon>
        <taxon>Pentapetalae</taxon>
        <taxon>rosids</taxon>
        <taxon>fabids</taxon>
        <taxon>Fagales</taxon>
        <taxon>Fagaceae</taxon>
        <taxon>Fagus</taxon>
    </lineage>
</organism>
<protein>
    <submittedName>
        <fullName evidence="1">Uncharacterized protein</fullName>
    </submittedName>
</protein>
<dbReference type="PANTHER" id="PTHR33070">
    <property type="entry name" value="OS06G0725500 PROTEIN"/>
    <property type="match status" value="1"/>
</dbReference>
<dbReference type="PANTHER" id="PTHR33070:SF129">
    <property type="entry name" value="DUF241 DOMAIN PROTEIN"/>
    <property type="match status" value="1"/>
</dbReference>
<accession>A0A2N9J684</accession>
<gene>
    <name evidence="1" type="ORF">FSB_LOCUS59996</name>
</gene>
<reference evidence="1" key="1">
    <citation type="submission" date="2018-02" db="EMBL/GenBank/DDBJ databases">
        <authorList>
            <person name="Cohen D.B."/>
            <person name="Kent A.D."/>
        </authorList>
    </citation>
    <scope>NUCLEOTIDE SEQUENCE</scope>
</reference>